<dbReference type="AlphaFoldDB" id="A0A370GG95"/>
<dbReference type="GO" id="GO:0009398">
    <property type="term" value="P:FMN biosynthetic process"/>
    <property type="evidence" value="ECO:0007669"/>
    <property type="project" value="UniProtKB-UniRule"/>
</dbReference>
<evidence type="ECO:0000256" key="15">
    <source>
        <dbReference type="PIRNR" id="PIRNR004491"/>
    </source>
</evidence>
<dbReference type="Proteomes" id="UP000254720">
    <property type="component" value="Unassembled WGS sequence"/>
</dbReference>
<comment type="pathway">
    <text evidence="2 15">Cofactor biosynthesis; FAD biosynthesis; FAD from FMN: step 1/1.</text>
</comment>
<evidence type="ECO:0000256" key="3">
    <source>
        <dbReference type="ARBA" id="ARBA00005201"/>
    </source>
</evidence>
<dbReference type="UniPathway" id="UPA00277">
    <property type="reaction ID" value="UER00407"/>
</dbReference>
<comment type="similarity">
    <text evidence="15">Belongs to the ribF family.</text>
</comment>
<keyword evidence="7 15" id="KW-0548">Nucleotidyltransferase</keyword>
<dbReference type="SMART" id="SM00904">
    <property type="entry name" value="Flavokinase"/>
    <property type="match status" value="1"/>
</dbReference>
<dbReference type="UniPathway" id="UPA00276">
    <property type="reaction ID" value="UER00406"/>
</dbReference>
<dbReference type="EC" id="2.7.1.26" evidence="15"/>
<dbReference type="NCBIfam" id="NF004159">
    <property type="entry name" value="PRK05627.1-2"/>
    <property type="match status" value="1"/>
</dbReference>
<dbReference type="InterPro" id="IPR014729">
    <property type="entry name" value="Rossmann-like_a/b/a_fold"/>
</dbReference>
<evidence type="ECO:0000256" key="8">
    <source>
        <dbReference type="ARBA" id="ARBA00022741"/>
    </source>
</evidence>
<evidence type="ECO:0000256" key="5">
    <source>
        <dbReference type="ARBA" id="ARBA00022643"/>
    </source>
</evidence>
<keyword evidence="9 15" id="KW-0418">Kinase</keyword>
<evidence type="ECO:0000256" key="6">
    <source>
        <dbReference type="ARBA" id="ARBA00022679"/>
    </source>
</evidence>
<dbReference type="CDD" id="cd02064">
    <property type="entry name" value="FAD_synthetase_N"/>
    <property type="match status" value="1"/>
</dbReference>
<dbReference type="SUPFAM" id="SSF52374">
    <property type="entry name" value="Nucleotidylyl transferase"/>
    <property type="match status" value="1"/>
</dbReference>
<keyword evidence="10 15" id="KW-0274">FAD</keyword>
<dbReference type="GO" id="GO:0008531">
    <property type="term" value="F:riboflavin kinase activity"/>
    <property type="evidence" value="ECO:0007669"/>
    <property type="project" value="UniProtKB-UniRule"/>
</dbReference>
<comment type="catalytic activity">
    <reaction evidence="14 15">
        <text>FMN + ATP + H(+) = FAD + diphosphate</text>
        <dbReference type="Rhea" id="RHEA:17237"/>
        <dbReference type="ChEBI" id="CHEBI:15378"/>
        <dbReference type="ChEBI" id="CHEBI:30616"/>
        <dbReference type="ChEBI" id="CHEBI:33019"/>
        <dbReference type="ChEBI" id="CHEBI:57692"/>
        <dbReference type="ChEBI" id="CHEBI:58210"/>
        <dbReference type="EC" id="2.7.7.2"/>
    </reaction>
</comment>
<dbReference type="NCBIfam" id="TIGR00083">
    <property type="entry name" value="ribF"/>
    <property type="match status" value="1"/>
</dbReference>
<evidence type="ECO:0000313" key="18">
    <source>
        <dbReference type="Proteomes" id="UP000254720"/>
    </source>
</evidence>
<dbReference type="Gene3D" id="2.40.30.30">
    <property type="entry name" value="Riboflavin kinase-like"/>
    <property type="match status" value="1"/>
</dbReference>
<dbReference type="EMBL" id="QQAX01000012">
    <property type="protein sequence ID" value="RDI42818.1"/>
    <property type="molecule type" value="Genomic_DNA"/>
</dbReference>
<evidence type="ECO:0000256" key="11">
    <source>
        <dbReference type="ARBA" id="ARBA00022840"/>
    </source>
</evidence>
<dbReference type="FunFam" id="3.40.50.620:FF:000021">
    <property type="entry name" value="Riboflavin biosynthesis protein"/>
    <property type="match status" value="1"/>
</dbReference>
<evidence type="ECO:0000259" key="16">
    <source>
        <dbReference type="SMART" id="SM00904"/>
    </source>
</evidence>
<keyword evidence="4 15" id="KW-0285">Flavoprotein</keyword>
<dbReference type="GO" id="GO:0009231">
    <property type="term" value="P:riboflavin biosynthetic process"/>
    <property type="evidence" value="ECO:0007669"/>
    <property type="project" value="InterPro"/>
</dbReference>
<evidence type="ECO:0000256" key="13">
    <source>
        <dbReference type="ARBA" id="ARBA00047880"/>
    </source>
</evidence>
<dbReference type="Pfam" id="PF01687">
    <property type="entry name" value="Flavokinase"/>
    <property type="match status" value="1"/>
</dbReference>
<dbReference type="EC" id="2.7.7.2" evidence="15"/>
<protein>
    <recommendedName>
        <fullName evidence="15">Riboflavin biosynthesis protein</fullName>
    </recommendedName>
    <domain>
        <recommendedName>
            <fullName evidence="15">Riboflavin kinase</fullName>
            <ecNumber evidence="15">2.7.1.26</ecNumber>
        </recommendedName>
        <alternativeName>
            <fullName evidence="15">Flavokinase</fullName>
        </alternativeName>
    </domain>
    <domain>
        <recommendedName>
            <fullName evidence="15">FMN adenylyltransferase</fullName>
            <ecNumber evidence="15">2.7.7.2</ecNumber>
        </recommendedName>
        <alternativeName>
            <fullName evidence="15">FAD pyrophosphorylase</fullName>
        </alternativeName>
        <alternativeName>
            <fullName evidence="15">FAD synthase</fullName>
        </alternativeName>
    </domain>
</protein>
<dbReference type="InterPro" id="IPR023465">
    <property type="entry name" value="Riboflavin_kinase_dom_sf"/>
</dbReference>
<accession>A0A370GG95</accession>
<evidence type="ECO:0000256" key="7">
    <source>
        <dbReference type="ARBA" id="ARBA00022695"/>
    </source>
</evidence>
<dbReference type="OrthoDB" id="9803667at2"/>
<dbReference type="NCBIfam" id="NF004163">
    <property type="entry name" value="PRK05627.1-6"/>
    <property type="match status" value="1"/>
</dbReference>
<dbReference type="Pfam" id="PF06574">
    <property type="entry name" value="FAD_syn"/>
    <property type="match status" value="1"/>
</dbReference>
<dbReference type="InterPro" id="IPR002606">
    <property type="entry name" value="Riboflavin_kinase_bac"/>
</dbReference>
<evidence type="ECO:0000256" key="4">
    <source>
        <dbReference type="ARBA" id="ARBA00022630"/>
    </source>
</evidence>
<dbReference type="PIRSF" id="PIRSF004491">
    <property type="entry name" value="FAD_Synth"/>
    <property type="match status" value="1"/>
</dbReference>
<keyword evidence="5 15" id="KW-0288">FMN</keyword>
<dbReference type="GO" id="GO:0006747">
    <property type="term" value="P:FAD biosynthetic process"/>
    <property type="evidence" value="ECO:0007669"/>
    <property type="project" value="UniProtKB-UniRule"/>
</dbReference>
<keyword evidence="12" id="KW-0511">Multifunctional enzyme</keyword>
<comment type="catalytic activity">
    <reaction evidence="13 15">
        <text>riboflavin + ATP = FMN + ADP + H(+)</text>
        <dbReference type="Rhea" id="RHEA:14357"/>
        <dbReference type="ChEBI" id="CHEBI:15378"/>
        <dbReference type="ChEBI" id="CHEBI:30616"/>
        <dbReference type="ChEBI" id="CHEBI:57986"/>
        <dbReference type="ChEBI" id="CHEBI:58210"/>
        <dbReference type="ChEBI" id="CHEBI:456216"/>
        <dbReference type="EC" id="2.7.1.26"/>
    </reaction>
</comment>
<keyword evidence="8 15" id="KW-0547">Nucleotide-binding</keyword>
<dbReference type="InterPro" id="IPR015865">
    <property type="entry name" value="Riboflavin_kinase_bac/euk"/>
</dbReference>
<keyword evidence="18" id="KW-1185">Reference proteome</keyword>
<proteinExistence type="inferred from homology"/>
<keyword evidence="6 15" id="KW-0808">Transferase</keyword>
<evidence type="ECO:0000256" key="1">
    <source>
        <dbReference type="ARBA" id="ARBA00002121"/>
    </source>
</evidence>
<dbReference type="PANTHER" id="PTHR22749:SF6">
    <property type="entry name" value="RIBOFLAVIN KINASE"/>
    <property type="match status" value="1"/>
</dbReference>
<gene>
    <name evidence="17" type="ORF">C8D86_11215</name>
</gene>
<reference evidence="17 18" key="1">
    <citation type="submission" date="2018-07" db="EMBL/GenBank/DDBJ databases">
        <title>Genomic Encyclopedia of Type Strains, Phase IV (KMG-IV): sequencing the most valuable type-strain genomes for metagenomic binning, comparative biology and taxonomic classification.</title>
        <authorList>
            <person name="Goeker M."/>
        </authorList>
    </citation>
    <scope>NUCLEOTIDE SEQUENCE [LARGE SCALE GENOMIC DNA]</scope>
    <source>
        <strain evidence="17 18">DSM 16500</strain>
    </source>
</reference>
<dbReference type="Gene3D" id="3.40.50.620">
    <property type="entry name" value="HUPs"/>
    <property type="match status" value="1"/>
</dbReference>
<evidence type="ECO:0000256" key="12">
    <source>
        <dbReference type="ARBA" id="ARBA00023268"/>
    </source>
</evidence>
<evidence type="ECO:0000256" key="14">
    <source>
        <dbReference type="ARBA" id="ARBA00049494"/>
    </source>
</evidence>
<dbReference type="RefSeq" id="WP_114834481.1">
    <property type="nucleotide sequence ID" value="NZ_LR699114.1"/>
</dbReference>
<dbReference type="PANTHER" id="PTHR22749">
    <property type="entry name" value="RIBOFLAVIN KINASE/FMN ADENYLYLTRANSFERASE"/>
    <property type="match status" value="1"/>
</dbReference>
<name>A0A370GG95_9COXI</name>
<dbReference type="InterPro" id="IPR015864">
    <property type="entry name" value="FAD_synthase"/>
</dbReference>
<dbReference type="SUPFAM" id="SSF82114">
    <property type="entry name" value="Riboflavin kinase-like"/>
    <property type="match status" value="1"/>
</dbReference>
<sequence>MPAKLIRGLYNLGSQQRGGVLTIGNFDGVHIGHQQLVAKVLEKANRLKVPSVAMTFEPHPFEFFSGENLTIPRITRLREKFCALAACGIDNVLILPFNQEIASISATDFVQKILYEALGPRHIIIGDDFHFGHKRQGDKALLEEMGRTRGFSVESMHTVMVEGERVSSTRVRKALAEGSHDLVRQLLGRPYSMMGRIRFGDQRGRQWGFPTANIFLHRKLTPVRGVYTVYVHGVAEHPWPGVANIGVRPTVDGTRTLLEVHLLDFNREIYGRYVRVEFCEKLRDEIRFSSLDLLKQQIAADVVSARNYFQKQGRL</sequence>
<feature type="domain" description="Riboflavin kinase" evidence="16">
    <location>
        <begin position="186"/>
        <end position="310"/>
    </location>
</feature>
<comment type="pathway">
    <text evidence="3 15">Cofactor biosynthesis; FMN biosynthesis; FMN from riboflavin (ATP route): step 1/1.</text>
</comment>
<dbReference type="InterPro" id="IPR023468">
    <property type="entry name" value="Riboflavin_kinase"/>
</dbReference>
<comment type="function">
    <text evidence="1">Catalyzes the phosphorylation of riboflavin to FMN followed by the adenylation of FMN to FAD.</text>
</comment>
<comment type="caution">
    <text evidence="17">The sequence shown here is derived from an EMBL/GenBank/DDBJ whole genome shotgun (WGS) entry which is preliminary data.</text>
</comment>
<dbReference type="GO" id="GO:0005524">
    <property type="term" value="F:ATP binding"/>
    <property type="evidence" value="ECO:0007669"/>
    <property type="project" value="UniProtKB-UniRule"/>
</dbReference>
<dbReference type="GO" id="GO:0003919">
    <property type="term" value="F:FMN adenylyltransferase activity"/>
    <property type="evidence" value="ECO:0007669"/>
    <property type="project" value="UniProtKB-UniRule"/>
</dbReference>
<evidence type="ECO:0000256" key="10">
    <source>
        <dbReference type="ARBA" id="ARBA00022827"/>
    </source>
</evidence>
<evidence type="ECO:0000313" key="17">
    <source>
        <dbReference type="EMBL" id="RDI42818.1"/>
    </source>
</evidence>
<dbReference type="NCBIfam" id="NF004160">
    <property type="entry name" value="PRK05627.1-3"/>
    <property type="match status" value="1"/>
</dbReference>
<dbReference type="NCBIfam" id="NF004162">
    <property type="entry name" value="PRK05627.1-5"/>
    <property type="match status" value="1"/>
</dbReference>
<keyword evidence="11 15" id="KW-0067">ATP-binding</keyword>
<organism evidence="17 18">
    <name type="scientific">Aquicella lusitana</name>
    <dbReference type="NCBI Taxonomy" id="254246"/>
    <lineage>
        <taxon>Bacteria</taxon>
        <taxon>Pseudomonadati</taxon>
        <taxon>Pseudomonadota</taxon>
        <taxon>Gammaproteobacteria</taxon>
        <taxon>Legionellales</taxon>
        <taxon>Coxiellaceae</taxon>
        <taxon>Aquicella</taxon>
    </lineage>
</organism>
<evidence type="ECO:0000256" key="9">
    <source>
        <dbReference type="ARBA" id="ARBA00022777"/>
    </source>
</evidence>
<evidence type="ECO:0000256" key="2">
    <source>
        <dbReference type="ARBA" id="ARBA00004726"/>
    </source>
</evidence>